<keyword evidence="3" id="KW-1185">Reference proteome</keyword>
<dbReference type="InterPro" id="IPR000639">
    <property type="entry name" value="Epox_hydrolase-like"/>
</dbReference>
<dbReference type="PANTHER" id="PTHR43798">
    <property type="entry name" value="MONOACYLGLYCEROL LIPASE"/>
    <property type="match status" value="1"/>
</dbReference>
<accession>A0ABX6C342</accession>
<dbReference type="PRINTS" id="PR00412">
    <property type="entry name" value="EPOXHYDRLASE"/>
</dbReference>
<dbReference type="PRINTS" id="PR00111">
    <property type="entry name" value="ABHYDROLASE"/>
</dbReference>
<dbReference type="Pfam" id="PF00561">
    <property type="entry name" value="Abhydrolase_1"/>
    <property type="match status" value="1"/>
</dbReference>
<dbReference type="InterPro" id="IPR029058">
    <property type="entry name" value="AB_hydrolase_fold"/>
</dbReference>
<feature type="domain" description="AB hydrolase-1" evidence="1">
    <location>
        <begin position="33"/>
        <end position="265"/>
    </location>
</feature>
<reference evidence="2 3" key="2">
    <citation type="submission" date="2019-10" db="EMBL/GenBank/DDBJ databases">
        <title>Thermopilla bonchosmolovskayae gen. nov., sp. nov., a moderately thermophilic Chloroflexi bacterium from a Chukotka hot spring (Arctic, Russia), representing a novel classis Thermopillaia, which include previously uncultivated lineage OLB14.</title>
        <authorList>
            <person name="Kochetkova T.V."/>
            <person name="Zayulina K.S."/>
            <person name="Zhigarkov V.S."/>
            <person name="Minaev N.V."/>
            <person name="Novikov A."/>
            <person name="Toshchakov S.V."/>
            <person name="Elcheninov A.G."/>
            <person name="Kublanov I.V."/>
        </authorList>
    </citation>
    <scope>NUCLEOTIDE SEQUENCE [LARGE SCALE GENOMIC DNA]</scope>
    <source>
        <strain evidence="2 3">3753O</strain>
    </source>
</reference>
<keyword evidence="2" id="KW-0378">Hydrolase</keyword>
<sequence length="284" mass="32128">MTTQPALHGEDGYLTIHGLRHHYLRWGSVDNEPLVLLHGLMNNARYWEHIAERFVDRWCVYAPDLRGHGESEHAPGGYLVWAFAMDLRGFVEEMDLEAFDLVAHSIGSRIAMAYARDHSHRLKHLVLADMGPQMADQGARGIRRSTGEAQKAPGFATEAEAIEHFARLYPGRDRDFLLRQVYASLQLDEATGNLVFRFDPAIHQATGRGAIVEIPYLWESLEHITCPTLVIRAEKSKVLSPEIAEEMVRRLPNGRLIEIADAGHQVPLHQPEAFSRAVREFLES</sequence>
<proteinExistence type="predicted"/>
<dbReference type="RefSeq" id="WP_158067161.1">
    <property type="nucleotide sequence ID" value="NZ_CP042829.1"/>
</dbReference>
<dbReference type="SUPFAM" id="SSF53474">
    <property type="entry name" value="alpha/beta-Hydrolases"/>
    <property type="match status" value="1"/>
</dbReference>
<organism evidence="2 3">
    <name type="scientific">Tepidiforma bonchosmolovskayae</name>
    <dbReference type="NCBI Taxonomy" id="2601677"/>
    <lineage>
        <taxon>Bacteria</taxon>
        <taxon>Bacillati</taxon>
        <taxon>Chloroflexota</taxon>
        <taxon>Tepidiformia</taxon>
        <taxon>Tepidiformales</taxon>
        <taxon>Tepidiformaceae</taxon>
        <taxon>Tepidiforma</taxon>
    </lineage>
</organism>
<dbReference type="EMBL" id="CP042829">
    <property type="protein sequence ID" value="QFG03219.1"/>
    <property type="molecule type" value="Genomic_DNA"/>
</dbReference>
<evidence type="ECO:0000259" key="1">
    <source>
        <dbReference type="Pfam" id="PF00561"/>
    </source>
</evidence>
<dbReference type="Proteomes" id="UP000326331">
    <property type="component" value="Chromosome"/>
</dbReference>
<dbReference type="InterPro" id="IPR000073">
    <property type="entry name" value="AB_hydrolase_1"/>
</dbReference>
<protein>
    <submittedName>
        <fullName evidence="2">Alpha/beta hydrolase</fullName>
    </submittedName>
</protein>
<evidence type="ECO:0000313" key="3">
    <source>
        <dbReference type="Proteomes" id="UP000326331"/>
    </source>
</evidence>
<reference evidence="2 3" key="1">
    <citation type="submission" date="2019-08" db="EMBL/GenBank/DDBJ databases">
        <authorList>
            <person name="Toschakov S.V."/>
        </authorList>
    </citation>
    <scope>NUCLEOTIDE SEQUENCE [LARGE SCALE GENOMIC DNA]</scope>
    <source>
        <strain evidence="2 3">3753O</strain>
    </source>
</reference>
<gene>
    <name evidence="2" type="ORF">Tbon_07895</name>
</gene>
<dbReference type="Gene3D" id="3.40.50.1820">
    <property type="entry name" value="alpha/beta hydrolase"/>
    <property type="match status" value="1"/>
</dbReference>
<dbReference type="InterPro" id="IPR050266">
    <property type="entry name" value="AB_hydrolase_sf"/>
</dbReference>
<dbReference type="PANTHER" id="PTHR43798:SF33">
    <property type="entry name" value="HYDROLASE, PUTATIVE (AFU_ORTHOLOGUE AFUA_2G14860)-RELATED"/>
    <property type="match status" value="1"/>
</dbReference>
<evidence type="ECO:0000313" key="2">
    <source>
        <dbReference type="EMBL" id="QFG03219.1"/>
    </source>
</evidence>
<dbReference type="GO" id="GO:0016787">
    <property type="term" value="F:hydrolase activity"/>
    <property type="evidence" value="ECO:0007669"/>
    <property type="project" value="UniProtKB-KW"/>
</dbReference>
<name>A0ABX6C342_9CHLR</name>